<gene>
    <name evidence="1" type="ORF">AVEN_224404_1</name>
</gene>
<dbReference type="EMBL" id="BGPR01143448">
    <property type="protein sequence ID" value="GBN72342.1"/>
    <property type="molecule type" value="Genomic_DNA"/>
</dbReference>
<organism evidence="1 2">
    <name type="scientific">Araneus ventricosus</name>
    <name type="common">Orbweaver spider</name>
    <name type="synonym">Epeira ventricosa</name>
    <dbReference type="NCBI Taxonomy" id="182803"/>
    <lineage>
        <taxon>Eukaryota</taxon>
        <taxon>Metazoa</taxon>
        <taxon>Ecdysozoa</taxon>
        <taxon>Arthropoda</taxon>
        <taxon>Chelicerata</taxon>
        <taxon>Arachnida</taxon>
        <taxon>Araneae</taxon>
        <taxon>Araneomorphae</taxon>
        <taxon>Entelegynae</taxon>
        <taxon>Araneoidea</taxon>
        <taxon>Araneidae</taxon>
        <taxon>Araneus</taxon>
    </lineage>
</organism>
<dbReference type="AlphaFoldDB" id="A0A4Y2R9B4"/>
<proteinExistence type="predicted"/>
<name>A0A4Y2R9B4_ARAVE</name>
<dbReference type="Proteomes" id="UP000499080">
    <property type="component" value="Unassembled WGS sequence"/>
</dbReference>
<accession>A0A4Y2R9B4</accession>
<comment type="caution">
    <text evidence="1">The sequence shown here is derived from an EMBL/GenBank/DDBJ whole genome shotgun (WGS) entry which is preliminary data.</text>
</comment>
<evidence type="ECO:0000313" key="2">
    <source>
        <dbReference type="Proteomes" id="UP000499080"/>
    </source>
</evidence>
<protein>
    <submittedName>
        <fullName evidence="1">Uncharacterized protein</fullName>
    </submittedName>
</protein>
<keyword evidence="2" id="KW-1185">Reference proteome</keyword>
<feature type="non-terminal residue" evidence="1">
    <location>
        <position position="1"/>
    </location>
</feature>
<sequence length="191" mass="21045">ISLIEIPILISSFSPSSLLKPRTFQAKGVAEGLNLSDLSVSRTNHPTTNKRLLSRLIIGSGQNINASLCRLLPVRSTNDTAPSSSEPLWVCVRRGHFTTPYAFLLRCFRDFMCGPSLWELGKGRPTPYSAVFAFGGEFPHCIPAVAAERMNPGGIFTNPILIELRQEISQYHWLRGAVTSFSALARSVRQS</sequence>
<evidence type="ECO:0000313" key="1">
    <source>
        <dbReference type="EMBL" id="GBN72342.1"/>
    </source>
</evidence>
<reference evidence="1 2" key="1">
    <citation type="journal article" date="2019" name="Sci. Rep.">
        <title>Orb-weaving spider Araneus ventricosus genome elucidates the spidroin gene catalogue.</title>
        <authorList>
            <person name="Kono N."/>
            <person name="Nakamura H."/>
            <person name="Ohtoshi R."/>
            <person name="Moran D.A.P."/>
            <person name="Shinohara A."/>
            <person name="Yoshida Y."/>
            <person name="Fujiwara M."/>
            <person name="Mori M."/>
            <person name="Tomita M."/>
            <person name="Arakawa K."/>
        </authorList>
    </citation>
    <scope>NUCLEOTIDE SEQUENCE [LARGE SCALE GENOMIC DNA]</scope>
</reference>